<gene>
    <name evidence="9" type="ORF">EJ02DRAFT_501888</name>
</gene>
<evidence type="ECO:0000256" key="4">
    <source>
        <dbReference type="ARBA" id="ARBA00022840"/>
    </source>
</evidence>
<dbReference type="InterPro" id="IPR020058">
    <property type="entry name" value="Glu/Gln-tRNA-synth_Ib_cat-dom"/>
</dbReference>
<dbReference type="GO" id="GO:0016740">
    <property type="term" value="F:transferase activity"/>
    <property type="evidence" value="ECO:0007669"/>
    <property type="project" value="UniProtKB-KW"/>
</dbReference>
<dbReference type="PANTHER" id="PTHR43097:SF5">
    <property type="entry name" value="GLUTAMATE--TRNA LIGASE"/>
    <property type="match status" value="1"/>
</dbReference>
<evidence type="ECO:0000256" key="7">
    <source>
        <dbReference type="RuleBase" id="RU363037"/>
    </source>
</evidence>
<dbReference type="SUPFAM" id="SSF52374">
    <property type="entry name" value="Nucleotidylyl transferase"/>
    <property type="match status" value="1"/>
</dbReference>
<dbReference type="GO" id="GO:0017102">
    <property type="term" value="C:methionyl glutamyl tRNA synthetase complex"/>
    <property type="evidence" value="ECO:0007669"/>
    <property type="project" value="TreeGrafter"/>
</dbReference>
<keyword evidence="1" id="KW-0963">Cytoplasm</keyword>
<dbReference type="EMBL" id="ML976022">
    <property type="protein sequence ID" value="KAF1943748.1"/>
    <property type="molecule type" value="Genomic_DNA"/>
</dbReference>
<feature type="domain" description="Glutamyl/glutaminyl-tRNA synthetase class Ib catalytic" evidence="8">
    <location>
        <begin position="115"/>
        <end position="214"/>
    </location>
</feature>
<organism evidence="9 10">
    <name type="scientific">Clathrospora elynae</name>
    <dbReference type="NCBI Taxonomy" id="706981"/>
    <lineage>
        <taxon>Eukaryota</taxon>
        <taxon>Fungi</taxon>
        <taxon>Dikarya</taxon>
        <taxon>Ascomycota</taxon>
        <taxon>Pezizomycotina</taxon>
        <taxon>Dothideomycetes</taxon>
        <taxon>Pleosporomycetidae</taxon>
        <taxon>Pleosporales</taxon>
        <taxon>Diademaceae</taxon>
        <taxon>Clathrospora</taxon>
    </lineage>
</organism>
<dbReference type="SUPFAM" id="SSF50715">
    <property type="entry name" value="Ribosomal protein L25-like"/>
    <property type="match status" value="1"/>
</dbReference>
<keyword evidence="9" id="KW-0808">Transferase</keyword>
<keyword evidence="4 7" id="KW-0067">ATP-binding</keyword>
<keyword evidence="5 7" id="KW-0648">Protein biosynthesis</keyword>
<keyword evidence="2 7" id="KW-0436">Ligase</keyword>
<evidence type="ECO:0000256" key="6">
    <source>
        <dbReference type="ARBA" id="ARBA00023146"/>
    </source>
</evidence>
<evidence type="ECO:0000259" key="8">
    <source>
        <dbReference type="Pfam" id="PF00749"/>
    </source>
</evidence>
<dbReference type="InterPro" id="IPR050132">
    <property type="entry name" value="Gln/Glu-tRNA_Ligase"/>
</dbReference>
<evidence type="ECO:0000313" key="10">
    <source>
        <dbReference type="Proteomes" id="UP000800038"/>
    </source>
</evidence>
<evidence type="ECO:0000256" key="1">
    <source>
        <dbReference type="ARBA" id="ARBA00022490"/>
    </source>
</evidence>
<dbReference type="Pfam" id="PF00749">
    <property type="entry name" value="tRNA-synt_1c"/>
    <property type="match status" value="2"/>
</dbReference>
<accession>A0A6A5SVA1</accession>
<evidence type="ECO:0000256" key="3">
    <source>
        <dbReference type="ARBA" id="ARBA00022741"/>
    </source>
</evidence>
<dbReference type="AlphaFoldDB" id="A0A6A5SVA1"/>
<reference evidence="9" key="1">
    <citation type="journal article" date="2020" name="Stud. Mycol.">
        <title>101 Dothideomycetes genomes: a test case for predicting lifestyles and emergence of pathogens.</title>
        <authorList>
            <person name="Haridas S."/>
            <person name="Albert R."/>
            <person name="Binder M."/>
            <person name="Bloem J."/>
            <person name="Labutti K."/>
            <person name="Salamov A."/>
            <person name="Andreopoulos B."/>
            <person name="Baker S."/>
            <person name="Barry K."/>
            <person name="Bills G."/>
            <person name="Bluhm B."/>
            <person name="Cannon C."/>
            <person name="Castanera R."/>
            <person name="Culley D."/>
            <person name="Daum C."/>
            <person name="Ezra D."/>
            <person name="Gonzalez J."/>
            <person name="Henrissat B."/>
            <person name="Kuo A."/>
            <person name="Liang C."/>
            <person name="Lipzen A."/>
            <person name="Lutzoni F."/>
            <person name="Magnuson J."/>
            <person name="Mondo S."/>
            <person name="Nolan M."/>
            <person name="Ohm R."/>
            <person name="Pangilinan J."/>
            <person name="Park H.-J."/>
            <person name="Ramirez L."/>
            <person name="Alfaro M."/>
            <person name="Sun H."/>
            <person name="Tritt A."/>
            <person name="Yoshinaga Y."/>
            <person name="Zwiers L.-H."/>
            <person name="Turgeon B."/>
            <person name="Goodwin S."/>
            <person name="Spatafora J."/>
            <person name="Crous P."/>
            <person name="Grigoriev I."/>
        </authorList>
    </citation>
    <scope>NUCLEOTIDE SEQUENCE</scope>
    <source>
        <strain evidence="9">CBS 161.51</strain>
    </source>
</reference>
<dbReference type="Proteomes" id="UP000800038">
    <property type="component" value="Unassembled WGS sequence"/>
</dbReference>
<evidence type="ECO:0000313" key="9">
    <source>
        <dbReference type="EMBL" id="KAF1943748.1"/>
    </source>
</evidence>
<evidence type="ECO:0000256" key="5">
    <source>
        <dbReference type="ARBA" id="ARBA00022917"/>
    </source>
</evidence>
<dbReference type="OrthoDB" id="10250478at2759"/>
<dbReference type="GO" id="GO:0005524">
    <property type="term" value="F:ATP binding"/>
    <property type="evidence" value="ECO:0007669"/>
    <property type="project" value="UniProtKB-KW"/>
</dbReference>
<proteinExistence type="inferred from homology"/>
<name>A0A6A5SVA1_9PLEO</name>
<keyword evidence="3 7" id="KW-0547">Nucleotide-binding</keyword>
<dbReference type="GO" id="GO:0005829">
    <property type="term" value="C:cytosol"/>
    <property type="evidence" value="ECO:0007669"/>
    <property type="project" value="TreeGrafter"/>
</dbReference>
<dbReference type="GO" id="GO:0004818">
    <property type="term" value="F:glutamate-tRNA ligase activity"/>
    <property type="evidence" value="ECO:0007669"/>
    <property type="project" value="TreeGrafter"/>
</dbReference>
<dbReference type="InterPro" id="IPR011035">
    <property type="entry name" value="Ribosomal_bL25/Gln-tRNA_synth"/>
</dbReference>
<keyword evidence="6 7" id="KW-0030">Aminoacyl-tRNA synthetase</keyword>
<comment type="similarity">
    <text evidence="7">Belongs to the class-I aminoacyl-tRNA synthetase family.</text>
</comment>
<sequence length="373" mass="42263">MHIGHAKAALLNDYIAHNHNLRPGCKLIIRFDDNSPSKEKQEFQAALLDDQRTLNVIPDKLISAGKPLVDGTALAKDNVARRSRLPSSKRDMNISETLSHFSDIHSGLPDDPSYHRTSTAGSIYLTYDFCALILDYIEGVALALRTNEYCDRDAQCAWFQEALGLRQVPIYDFSRLNFIVDSRIATGWDDPRMPTIRRIVRRGIGVDALKEVLNLQWGTLWALNKKMIDPTTPRHTAINSEGLMLCMVTGFDDTSSETKLKHVKNTRLGKKAEITLMNWENAYVQHIQKDAPSKVVSIRLDLNLTGDVRKTRKITWLASVPTKLVAFQLVTFDYLITEDKLSDKYCLDEFLAKNFETRTSCFADSNSRGLEQE</sequence>
<dbReference type="GO" id="GO:0006424">
    <property type="term" value="P:glutamyl-tRNA aminoacylation"/>
    <property type="evidence" value="ECO:0007669"/>
    <property type="project" value="TreeGrafter"/>
</dbReference>
<keyword evidence="10" id="KW-1185">Reference proteome</keyword>
<protein>
    <submittedName>
        <fullName evidence="9">Nucleotidylyl transferase</fullName>
    </submittedName>
</protein>
<dbReference type="PANTHER" id="PTHR43097">
    <property type="entry name" value="GLUTAMINE-TRNA LIGASE"/>
    <property type="match status" value="1"/>
</dbReference>
<dbReference type="InterPro" id="IPR014729">
    <property type="entry name" value="Rossmann-like_a/b/a_fold"/>
</dbReference>
<dbReference type="Gene3D" id="3.40.50.620">
    <property type="entry name" value="HUPs"/>
    <property type="match status" value="2"/>
</dbReference>
<evidence type="ECO:0000256" key="2">
    <source>
        <dbReference type="ARBA" id="ARBA00022598"/>
    </source>
</evidence>
<feature type="domain" description="Glutamyl/glutaminyl-tRNA synthetase class Ib catalytic" evidence="8">
    <location>
        <begin position="1"/>
        <end position="59"/>
    </location>
</feature>